<protein>
    <submittedName>
        <fullName evidence="1">Uncharacterized protein</fullName>
    </submittedName>
</protein>
<sequence length="129" mass="14515">MTIRPTALAKSARGAVSYHAGRAAEISVTQDYLRRGFVLAHERWRGKAGEIDLIMRDDDGVVFVEVKKSNSFEQAARRLTHKQMRRICCSAEEFIGNEPRGSLTDMRFDVALVDHTGNVQILENAFGYD</sequence>
<dbReference type="PANTHER" id="PTHR34039">
    <property type="entry name" value="UPF0102 PROTEIN YRAN"/>
    <property type="match status" value="1"/>
</dbReference>
<evidence type="ECO:0000313" key="1">
    <source>
        <dbReference type="EMBL" id="KKN37404.1"/>
    </source>
</evidence>
<gene>
    <name evidence="1" type="ORF">LCGC14_0763890</name>
</gene>
<name>A0A0F9Q4G9_9ZZZZ</name>
<comment type="caution">
    <text evidence="1">The sequence shown here is derived from an EMBL/GenBank/DDBJ whole genome shotgun (WGS) entry which is preliminary data.</text>
</comment>
<dbReference type="InterPro" id="IPR003509">
    <property type="entry name" value="UPF0102_YraN-like"/>
</dbReference>
<dbReference type="InterPro" id="IPR011856">
    <property type="entry name" value="tRNA_endonuc-like_dom_sf"/>
</dbReference>
<proteinExistence type="inferred from homology"/>
<dbReference type="Pfam" id="PF02021">
    <property type="entry name" value="UPF0102"/>
    <property type="match status" value="1"/>
</dbReference>
<dbReference type="GO" id="GO:0003676">
    <property type="term" value="F:nucleic acid binding"/>
    <property type="evidence" value="ECO:0007669"/>
    <property type="project" value="InterPro"/>
</dbReference>
<reference evidence="1" key="1">
    <citation type="journal article" date="2015" name="Nature">
        <title>Complex archaea that bridge the gap between prokaryotes and eukaryotes.</title>
        <authorList>
            <person name="Spang A."/>
            <person name="Saw J.H."/>
            <person name="Jorgensen S.L."/>
            <person name="Zaremba-Niedzwiedzka K."/>
            <person name="Martijn J."/>
            <person name="Lind A.E."/>
            <person name="van Eijk R."/>
            <person name="Schleper C."/>
            <person name="Guy L."/>
            <person name="Ettema T.J."/>
        </authorList>
    </citation>
    <scope>NUCLEOTIDE SEQUENCE</scope>
</reference>
<dbReference type="Gene3D" id="3.40.1350.10">
    <property type="match status" value="1"/>
</dbReference>
<organism evidence="1">
    <name type="scientific">marine sediment metagenome</name>
    <dbReference type="NCBI Taxonomy" id="412755"/>
    <lineage>
        <taxon>unclassified sequences</taxon>
        <taxon>metagenomes</taxon>
        <taxon>ecological metagenomes</taxon>
    </lineage>
</organism>
<dbReference type="SUPFAM" id="SSF52980">
    <property type="entry name" value="Restriction endonuclease-like"/>
    <property type="match status" value="1"/>
</dbReference>
<dbReference type="HAMAP" id="MF_00048">
    <property type="entry name" value="UPF0102"/>
    <property type="match status" value="1"/>
</dbReference>
<dbReference type="InterPro" id="IPR011335">
    <property type="entry name" value="Restrct_endonuc-II-like"/>
</dbReference>
<accession>A0A0F9Q4G9</accession>
<dbReference type="AlphaFoldDB" id="A0A0F9Q4G9"/>
<dbReference type="EMBL" id="LAZR01001896">
    <property type="protein sequence ID" value="KKN37404.1"/>
    <property type="molecule type" value="Genomic_DNA"/>
</dbReference>
<dbReference type="PANTHER" id="PTHR34039:SF1">
    <property type="entry name" value="UPF0102 PROTEIN YRAN"/>
    <property type="match status" value="1"/>
</dbReference>